<dbReference type="Proteomes" id="UP001596455">
    <property type="component" value="Unassembled WGS sequence"/>
</dbReference>
<dbReference type="RefSeq" id="WP_382396625.1">
    <property type="nucleotide sequence ID" value="NZ_JBHTCQ010000005.1"/>
</dbReference>
<gene>
    <name evidence="1" type="ORF">ACFQQL_18400</name>
</gene>
<protein>
    <submittedName>
        <fullName evidence="1">Uncharacterized protein</fullName>
    </submittedName>
</protein>
<reference evidence="2" key="1">
    <citation type="journal article" date="2019" name="Int. J. Syst. Evol. Microbiol.">
        <title>The Global Catalogue of Microorganisms (GCM) 10K type strain sequencing project: providing services to taxonomists for standard genome sequencing and annotation.</title>
        <authorList>
            <consortium name="The Broad Institute Genomics Platform"/>
            <consortium name="The Broad Institute Genome Sequencing Center for Infectious Disease"/>
            <person name="Wu L."/>
            <person name="Ma J."/>
        </authorList>
    </citation>
    <scope>NUCLEOTIDE SEQUENCE [LARGE SCALE GENOMIC DNA]</scope>
    <source>
        <strain evidence="2">JCM 1490</strain>
    </source>
</reference>
<evidence type="ECO:0000313" key="1">
    <source>
        <dbReference type="EMBL" id="MFC7407094.1"/>
    </source>
</evidence>
<evidence type="ECO:0000313" key="2">
    <source>
        <dbReference type="Proteomes" id="UP001596455"/>
    </source>
</evidence>
<comment type="caution">
    <text evidence="1">The sequence shown here is derived from an EMBL/GenBank/DDBJ whole genome shotgun (WGS) entry which is preliminary data.</text>
</comment>
<accession>A0ABW2QC93</accession>
<dbReference type="EMBL" id="JBHTCQ010000005">
    <property type="protein sequence ID" value="MFC7407094.1"/>
    <property type="molecule type" value="Genomic_DNA"/>
</dbReference>
<keyword evidence="2" id="KW-1185">Reference proteome</keyword>
<proteinExistence type="predicted"/>
<organism evidence="1 2">
    <name type="scientific">Georgenia alba</name>
    <dbReference type="NCBI Taxonomy" id="2233858"/>
    <lineage>
        <taxon>Bacteria</taxon>
        <taxon>Bacillati</taxon>
        <taxon>Actinomycetota</taxon>
        <taxon>Actinomycetes</taxon>
        <taxon>Micrococcales</taxon>
        <taxon>Bogoriellaceae</taxon>
        <taxon>Georgenia</taxon>
    </lineage>
</organism>
<sequence length="60" mass="6509">MSVSTTTTPQTSRRPPVLDRSFGTIACCAIRDLTGRGREVRAILYVVAALLVARDLFLAT</sequence>
<name>A0ABW2QC93_9MICO</name>